<dbReference type="EMBL" id="CAJJDO010000089">
    <property type="protein sequence ID" value="CAD8187481.1"/>
    <property type="molecule type" value="Genomic_DNA"/>
</dbReference>
<name>A0A8S1WEU5_9CILI</name>
<evidence type="ECO:0000313" key="5">
    <source>
        <dbReference type="EMBL" id="CAD8187481.1"/>
    </source>
</evidence>
<dbReference type="OrthoDB" id="60033at2759"/>
<proteinExistence type="inferred from homology"/>
<reference evidence="5" key="1">
    <citation type="submission" date="2021-01" db="EMBL/GenBank/DDBJ databases">
        <authorList>
            <consortium name="Genoscope - CEA"/>
            <person name="William W."/>
        </authorList>
    </citation>
    <scope>NUCLEOTIDE SEQUENCE</scope>
</reference>
<evidence type="ECO:0000313" key="6">
    <source>
        <dbReference type="Proteomes" id="UP000689195"/>
    </source>
</evidence>
<feature type="coiled-coil region" evidence="3">
    <location>
        <begin position="243"/>
        <end position="277"/>
    </location>
</feature>
<accession>A0A8S1WEU5</accession>
<keyword evidence="3" id="KW-0175">Coiled coil</keyword>
<dbReference type="Pfam" id="PF00447">
    <property type="entry name" value="HSF_DNA-bind"/>
    <property type="match status" value="1"/>
</dbReference>
<dbReference type="GO" id="GO:0003700">
    <property type="term" value="F:DNA-binding transcription factor activity"/>
    <property type="evidence" value="ECO:0007669"/>
    <property type="project" value="InterPro"/>
</dbReference>
<comment type="similarity">
    <text evidence="2">Belongs to the HSF family.</text>
</comment>
<dbReference type="SMART" id="SM00415">
    <property type="entry name" value="HSF"/>
    <property type="match status" value="1"/>
</dbReference>
<dbReference type="InterPro" id="IPR000232">
    <property type="entry name" value="HSF_DNA-bd"/>
</dbReference>
<comment type="caution">
    <text evidence="5">The sequence shown here is derived from an EMBL/GenBank/DDBJ whole genome shotgun (WGS) entry which is preliminary data.</text>
</comment>
<evidence type="ECO:0000259" key="4">
    <source>
        <dbReference type="SMART" id="SM00415"/>
    </source>
</evidence>
<evidence type="ECO:0000256" key="3">
    <source>
        <dbReference type="SAM" id="Coils"/>
    </source>
</evidence>
<gene>
    <name evidence="5" type="ORF">PPENT_87.1.T0890098</name>
</gene>
<dbReference type="AlphaFoldDB" id="A0A8S1WEU5"/>
<dbReference type="PANTHER" id="PTHR10015">
    <property type="entry name" value="HEAT SHOCK TRANSCRIPTION FACTOR"/>
    <property type="match status" value="1"/>
</dbReference>
<dbReference type="FunFam" id="1.10.10.10:FF:000592">
    <property type="entry name" value="Uncharacterized protein"/>
    <property type="match status" value="1"/>
</dbReference>
<dbReference type="PANTHER" id="PTHR10015:SF206">
    <property type="entry name" value="HSF-TYPE DNA-BINDING DOMAIN-CONTAINING PROTEIN"/>
    <property type="match status" value="1"/>
</dbReference>
<evidence type="ECO:0000256" key="2">
    <source>
        <dbReference type="RuleBase" id="RU004020"/>
    </source>
</evidence>
<evidence type="ECO:0000256" key="1">
    <source>
        <dbReference type="ARBA" id="ARBA00023125"/>
    </source>
</evidence>
<keyword evidence="1" id="KW-0238">DNA-binding</keyword>
<dbReference type="GO" id="GO:0043565">
    <property type="term" value="F:sequence-specific DNA binding"/>
    <property type="evidence" value="ECO:0007669"/>
    <property type="project" value="InterPro"/>
</dbReference>
<organism evidence="5 6">
    <name type="scientific">Paramecium pentaurelia</name>
    <dbReference type="NCBI Taxonomy" id="43138"/>
    <lineage>
        <taxon>Eukaryota</taxon>
        <taxon>Sar</taxon>
        <taxon>Alveolata</taxon>
        <taxon>Ciliophora</taxon>
        <taxon>Intramacronucleata</taxon>
        <taxon>Oligohymenophorea</taxon>
        <taxon>Peniculida</taxon>
        <taxon>Parameciidae</taxon>
        <taxon>Paramecium</taxon>
    </lineage>
</organism>
<dbReference type="Proteomes" id="UP000689195">
    <property type="component" value="Unassembled WGS sequence"/>
</dbReference>
<protein>
    <recommendedName>
        <fullName evidence="4">HSF-type DNA-binding domain-containing protein</fullName>
    </recommendedName>
</protein>
<feature type="domain" description="HSF-type DNA-binding" evidence="4">
    <location>
        <begin position="107"/>
        <end position="202"/>
    </location>
</feature>
<keyword evidence="6" id="KW-1185">Reference proteome</keyword>
<sequence length="312" mass="37573">MKNQKMQTFLIKTIIGNNSQIKKQTITFKFSIDDIMSSQVKFEQDIENESLKISKRIRKQGRNCVVINFQGEEIIININNQSPKIYQLIYISKFLKYSMDQNKSKYTIPSFIIKLHTILEDINNSLIITWAPQGDAFIVLNPELLEQQILPQHFKHNHFTSFLRQLNMYDFQKIRNQNNQQVFWHQNFLKGKEHLLVLLKRSQNKMQQKQRFNHQCYQRFLIDEITSIKQNLKQDEQQFTHIINQHEIILQQHKQIYLDLQQQREQMEIKYEKLNGQVQSIISWYKVDSTSQYLESCSQEEERSECFYSQIL</sequence>